<dbReference type="Proteomes" id="UP000722791">
    <property type="component" value="Unassembled WGS sequence"/>
</dbReference>
<feature type="compositionally biased region" description="Gly residues" evidence="1">
    <location>
        <begin position="1"/>
        <end position="16"/>
    </location>
</feature>
<sequence length="176" mass="16947">MHSGAGGHRTGRGGAQESGAGPWESTPGRGQLHVARAAPGSSSAAAAVDGNRTNGCDRGRAASADASVGATSTAAVQQLARAIQSPRHPLGLVGVVRDTMPTVGAISAAAAVIVQTPGNPLLFLNLIQSATASSGRPDGATTAGGYPGNGGGGVDASAAAATIGGGNRELCRRSCV</sequence>
<gene>
    <name evidence="2" type="ORF">Vretimale_15649</name>
</gene>
<dbReference type="AlphaFoldDB" id="A0A8J4LVY2"/>
<evidence type="ECO:0000256" key="1">
    <source>
        <dbReference type="SAM" id="MobiDB-lite"/>
    </source>
</evidence>
<evidence type="ECO:0000313" key="2">
    <source>
        <dbReference type="EMBL" id="GIM12283.1"/>
    </source>
</evidence>
<name>A0A8J4LVY2_9CHLO</name>
<feature type="compositionally biased region" description="Low complexity" evidence="1">
    <location>
        <begin position="35"/>
        <end position="47"/>
    </location>
</feature>
<organism evidence="2 3">
    <name type="scientific">Volvox reticuliferus</name>
    <dbReference type="NCBI Taxonomy" id="1737510"/>
    <lineage>
        <taxon>Eukaryota</taxon>
        <taxon>Viridiplantae</taxon>
        <taxon>Chlorophyta</taxon>
        <taxon>core chlorophytes</taxon>
        <taxon>Chlorophyceae</taxon>
        <taxon>CS clade</taxon>
        <taxon>Chlamydomonadales</taxon>
        <taxon>Volvocaceae</taxon>
        <taxon>Volvox</taxon>
    </lineage>
</organism>
<protein>
    <submittedName>
        <fullName evidence="2">Uncharacterized protein</fullName>
    </submittedName>
</protein>
<evidence type="ECO:0000313" key="3">
    <source>
        <dbReference type="Proteomes" id="UP000722791"/>
    </source>
</evidence>
<accession>A0A8J4LVY2</accession>
<comment type="caution">
    <text evidence="2">The sequence shown here is derived from an EMBL/GenBank/DDBJ whole genome shotgun (WGS) entry which is preliminary data.</text>
</comment>
<feature type="region of interest" description="Disordered" evidence="1">
    <location>
        <begin position="1"/>
        <end position="69"/>
    </location>
</feature>
<reference evidence="2" key="1">
    <citation type="journal article" date="2021" name="Proc. Natl. Acad. Sci. U.S.A.">
        <title>Three genomes in the algal genus Volvox reveal the fate of a haploid sex-determining region after a transition to homothallism.</title>
        <authorList>
            <person name="Yamamoto K."/>
            <person name="Hamaji T."/>
            <person name="Kawai-Toyooka H."/>
            <person name="Matsuzaki R."/>
            <person name="Takahashi F."/>
            <person name="Nishimura Y."/>
            <person name="Kawachi M."/>
            <person name="Noguchi H."/>
            <person name="Minakuchi Y."/>
            <person name="Umen J.G."/>
            <person name="Toyoda A."/>
            <person name="Nozaki H."/>
        </authorList>
    </citation>
    <scope>NUCLEOTIDE SEQUENCE</scope>
    <source>
        <strain evidence="2">NIES-3785</strain>
    </source>
</reference>
<proteinExistence type="predicted"/>
<dbReference type="EMBL" id="BNCQ01000042">
    <property type="protein sequence ID" value="GIM12283.1"/>
    <property type="molecule type" value="Genomic_DNA"/>
</dbReference>